<reference evidence="8" key="1">
    <citation type="journal article" date="2014" name="Front. Microbiol.">
        <title>High frequency of phylogenetically diverse reductive dehalogenase-homologous genes in deep subseafloor sedimentary metagenomes.</title>
        <authorList>
            <person name="Kawai M."/>
            <person name="Futagami T."/>
            <person name="Toyoda A."/>
            <person name="Takaki Y."/>
            <person name="Nishi S."/>
            <person name="Hori S."/>
            <person name="Arai W."/>
            <person name="Tsubouchi T."/>
            <person name="Morono Y."/>
            <person name="Uchiyama I."/>
            <person name="Ito T."/>
            <person name="Fujiyama A."/>
            <person name="Inagaki F."/>
            <person name="Takami H."/>
        </authorList>
    </citation>
    <scope>NUCLEOTIDE SEQUENCE</scope>
    <source>
        <strain evidence="8">Expedition CK06-06</strain>
    </source>
</reference>
<evidence type="ECO:0000256" key="4">
    <source>
        <dbReference type="ARBA" id="ARBA00022989"/>
    </source>
</evidence>
<accession>X1AMP9</accession>
<sequence length="411" mass="46946">MDGLDTLDEVDEFTGRLIWSASLQFPNQKDRKYVLLVGLDSSIKNPEVYDYHITSGEDFDKNDNISAVIDDVYANKNDIEIGDKIEIDGLNDAKLRILGTCNAPEFVFMTSNPEYLFPVEGSMGVIFLSKDTLKNYIVRYFKALNATTPEDYTDLISYYRQVDYNNIAVTFKGDDSEGHDEVEEYLRDVCNVEIERAEKFEDSYAYSLMKADVEDTGEIFMILLIFMALLGGIIVYIIFNRYVNSQKQQVGILLGLGYTRKDIFKYFLFNVFVISVISIPLGIIVGFSLGYLMINAMLAEMANLSVLDFPFVFQPDVLYLGLVMGSLLIFLSTFFSIRKINKKILAELIYEQTEITRKIKKYKESSKSKNIINRLVIRNLFRNPKRIAFTVIAMTLSLLIVSATENLLDSM</sequence>
<gene>
    <name evidence="8" type="ORF">S01H4_14383</name>
</gene>
<dbReference type="EMBL" id="BART01006310">
    <property type="protein sequence ID" value="GAG61191.1"/>
    <property type="molecule type" value="Genomic_DNA"/>
</dbReference>
<dbReference type="PANTHER" id="PTHR30287:SF1">
    <property type="entry name" value="INNER MEMBRANE PROTEIN"/>
    <property type="match status" value="1"/>
</dbReference>
<dbReference type="InterPro" id="IPR003838">
    <property type="entry name" value="ABC3_permease_C"/>
</dbReference>
<keyword evidence="3 6" id="KW-0812">Transmembrane</keyword>
<evidence type="ECO:0000256" key="1">
    <source>
        <dbReference type="ARBA" id="ARBA00004651"/>
    </source>
</evidence>
<evidence type="ECO:0000259" key="7">
    <source>
        <dbReference type="Pfam" id="PF02687"/>
    </source>
</evidence>
<proteinExistence type="predicted"/>
<name>X1AMP9_9ZZZZ</name>
<keyword evidence="2" id="KW-1003">Cell membrane</keyword>
<dbReference type="InterPro" id="IPR038766">
    <property type="entry name" value="Membrane_comp_ABC_pdt"/>
</dbReference>
<protein>
    <recommendedName>
        <fullName evidence="7">ABC3 transporter permease C-terminal domain-containing protein</fullName>
    </recommendedName>
</protein>
<feature type="transmembrane region" description="Helical" evidence="6">
    <location>
        <begin position="317"/>
        <end position="337"/>
    </location>
</feature>
<evidence type="ECO:0000256" key="6">
    <source>
        <dbReference type="SAM" id="Phobius"/>
    </source>
</evidence>
<feature type="transmembrane region" description="Helical" evidence="6">
    <location>
        <begin position="387"/>
        <end position="404"/>
    </location>
</feature>
<feature type="transmembrane region" description="Helical" evidence="6">
    <location>
        <begin position="219"/>
        <end position="239"/>
    </location>
</feature>
<feature type="transmembrane region" description="Helical" evidence="6">
    <location>
        <begin position="267"/>
        <end position="294"/>
    </location>
</feature>
<evidence type="ECO:0000256" key="3">
    <source>
        <dbReference type="ARBA" id="ARBA00022692"/>
    </source>
</evidence>
<dbReference type="PANTHER" id="PTHR30287">
    <property type="entry name" value="MEMBRANE COMPONENT OF PREDICTED ABC SUPERFAMILY METABOLITE UPTAKE TRANSPORTER"/>
    <property type="match status" value="1"/>
</dbReference>
<feature type="non-terminal residue" evidence="8">
    <location>
        <position position="411"/>
    </location>
</feature>
<comment type="subcellular location">
    <subcellularLocation>
        <location evidence="1">Cell membrane</location>
        <topology evidence="1">Multi-pass membrane protein</topology>
    </subcellularLocation>
</comment>
<organism evidence="8">
    <name type="scientific">marine sediment metagenome</name>
    <dbReference type="NCBI Taxonomy" id="412755"/>
    <lineage>
        <taxon>unclassified sequences</taxon>
        <taxon>metagenomes</taxon>
        <taxon>ecological metagenomes</taxon>
    </lineage>
</organism>
<comment type="caution">
    <text evidence="8">The sequence shown here is derived from an EMBL/GenBank/DDBJ whole genome shotgun (WGS) entry which is preliminary data.</text>
</comment>
<dbReference type="GO" id="GO:0005886">
    <property type="term" value="C:plasma membrane"/>
    <property type="evidence" value="ECO:0007669"/>
    <property type="project" value="UniProtKB-SubCell"/>
</dbReference>
<dbReference type="AlphaFoldDB" id="X1AMP9"/>
<dbReference type="Pfam" id="PF02687">
    <property type="entry name" value="FtsX"/>
    <property type="match status" value="1"/>
</dbReference>
<evidence type="ECO:0000256" key="5">
    <source>
        <dbReference type="ARBA" id="ARBA00023136"/>
    </source>
</evidence>
<evidence type="ECO:0000313" key="8">
    <source>
        <dbReference type="EMBL" id="GAG61191.1"/>
    </source>
</evidence>
<keyword evidence="4 6" id="KW-1133">Transmembrane helix</keyword>
<feature type="domain" description="ABC3 transporter permease C-terminal" evidence="7">
    <location>
        <begin position="221"/>
        <end position="342"/>
    </location>
</feature>
<evidence type="ECO:0000256" key="2">
    <source>
        <dbReference type="ARBA" id="ARBA00022475"/>
    </source>
</evidence>
<keyword evidence="5 6" id="KW-0472">Membrane</keyword>